<name>A0A090WAL8_NONUL</name>
<comment type="caution">
    <text evidence="1">The sequence shown here is derived from an EMBL/GenBank/DDBJ whole genome shotgun (WGS) entry which is preliminary data.</text>
</comment>
<gene>
    <name evidence="1" type="ORF">JCM19275_2892</name>
</gene>
<dbReference type="EMBL" id="BBNT01000001">
    <property type="protein sequence ID" value="GAL74045.1"/>
    <property type="molecule type" value="Genomic_DNA"/>
</dbReference>
<sequence length="69" mass="7704">MQDNNVPLSQIASEKGAVTLTEEEIQDLIFFVENSLYDSYLTRYVPETVLSGNCFPNADVQSKIDLGCE</sequence>
<protein>
    <submittedName>
        <fullName evidence="1">Cytochrome c peroxidase</fullName>
        <ecNumber evidence="1">1.11.1.5</ecNumber>
    </submittedName>
</protein>
<proteinExistence type="predicted"/>
<evidence type="ECO:0000313" key="2">
    <source>
        <dbReference type="Proteomes" id="UP000029647"/>
    </source>
</evidence>
<keyword evidence="1" id="KW-0575">Peroxidase</keyword>
<dbReference type="AlphaFoldDB" id="A0A090WAL8"/>
<evidence type="ECO:0000313" key="1">
    <source>
        <dbReference type="EMBL" id="GAL74045.1"/>
    </source>
</evidence>
<reference evidence="1 2" key="1">
    <citation type="journal article" date="2014" name="Genome Announc.">
        <title>Draft Genome Sequences of Marine Flavobacterium Nonlabens Strains NR17, NR24, NR27, NR32, NR33, and Ara13.</title>
        <authorList>
            <person name="Nakanishi M."/>
            <person name="Meirelles P."/>
            <person name="Suzuki R."/>
            <person name="Takatani N."/>
            <person name="Mino S."/>
            <person name="Suda W."/>
            <person name="Oshima K."/>
            <person name="Hattori M."/>
            <person name="Ohkuma M."/>
            <person name="Hosokawa M."/>
            <person name="Miyashita K."/>
            <person name="Thompson F.L."/>
            <person name="Niwa A."/>
            <person name="Sawabe T."/>
            <person name="Sawabe T."/>
        </authorList>
    </citation>
    <scope>NUCLEOTIDE SEQUENCE [LARGE SCALE GENOMIC DNA]</scope>
    <source>
        <strain evidence="2">JCM19275</strain>
    </source>
</reference>
<dbReference type="Proteomes" id="UP000029647">
    <property type="component" value="Unassembled WGS sequence"/>
</dbReference>
<accession>A0A090WAL8</accession>
<dbReference type="EC" id="1.11.1.5" evidence="1"/>
<organism evidence="1 2">
    <name type="scientific">Nonlabens ulvanivorans</name>
    <name type="common">Persicivirga ulvanivorans</name>
    <dbReference type="NCBI Taxonomy" id="906888"/>
    <lineage>
        <taxon>Bacteria</taxon>
        <taxon>Pseudomonadati</taxon>
        <taxon>Bacteroidota</taxon>
        <taxon>Flavobacteriia</taxon>
        <taxon>Flavobacteriales</taxon>
        <taxon>Flavobacteriaceae</taxon>
        <taxon>Nonlabens</taxon>
    </lineage>
</organism>
<keyword evidence="1" id="KW-0560">Oxidoreductase</keyword>
<dbReference type="GO" id="GO:0004130">
    <property type="term" value="F:cytochrome-c peroxidase activity"/>
    <property type="evidence" value="ECO:0007669"/>
    <property type="project" value="UniProtKB-EC"/>
</dbReference>